<evidence type="ECO:0000313" key="9">
    <source>
        <dbReference type="EMBL" id="RQW74858.1"/>
    </source>
</evidence>
<name>A0A3N9UFD4_9BACI</name>
<evidence type="ECO:0000256" key="5">
    <source>
        <dbReference type="SAM" id="Coils"/>
    </source>
</evidence>
<feature type="transmembrane region" description="Helical" evidence="6">
    <location>
        <begin position="525"/>
        <end position="543"/>
    </location>
</feature>
<dbReference type="NCBIfam" id="TIGR03061">
    <property type="entry name" value="pip_yhgE_Nterm"/>
    <property type="match status" value="1"/>
</dbReference>
<dbReference type="PANTHER" id="PTHR43077">
    <property type="entry name" value="TRANSPORT PERMEASE YVFS-RELATED"/>
    <property type="match status" value="1"/>
</dbReference>
<dbReference type="GO" id="GO:0016020">
    <property type="term" value="C:membrane"/>
    <property type="evidence" value="ECO:0007669"/>
    <property type="project" value="UniProtKB-SubCell"/>
</dbReference>
<protein>
    <submittedName>
        <fullName evidence="9">YhgE/Pip domain-containing protein</fullName>
    </submittedName>
</protein>
<keyword evidence="2 6" id="KW-0812">Transmembrane</keyword>
<dbReference type="RefSeq" id="WP_124764282.1">
    <property type="nucleotide sequence ID" value="NZ_JAFBDY010000006.1"/>
</dbReference>
<dbReference type="GO" id="GO:0140359">
    <property type="term" value="F:ABC-type transporter activity"/>
    <property type="evidence" value="ECO:0007669"/>
    <property type="project" value="InterPro"/>
</dbReference>
<dbReference type="Proteomes" id="UP000274033">
    <property type="component" value="Unassembled WGS sequence"/>
</dbReference>
<dbReference type="Pfam" id="PF01061">
    <property type="entry name" value="ABC2_membrane"/>
    <property type="match status" value="1"/>
</dbReference>
<dbReference type="InterPro" id="IPR013525">
    <property type="entry name" value="ABC2_TM"/>
</dbReference>
<dbReference type="InterPro" id="IPR017501">
    <property type="entry name" value="Phage_infect_YhgE_C"/>
</dbReference>
<dbReference type="InterPro" id="IPR051328">
    <property type="entry name" value="T7SS_ABC-Transporter"/>
</dbReference>
<keyword evidence="4 6" id="KW-0472">Membrane</keyword>
<evidence type="ECO:0000259" key="7">
    <source>
        <dbReference type="Pfam" id="PF01061"/>
    </source>
</evidence>
<dbReference type="PANTHER" id="PTHR43077:SF10">
    <property type="entry name" value="TRANSPORT PERMEASE PROTEIN"/>
    <property type="match status" value="1"/>
</dbReference>
<evidence type="ECO:0000256" key="6">
    <source>
        <dbReference type="SAM" id="Phobius"/>
    </source>
</evidence>
<keyword evidence="3 6" id="KW-1133">Transmembrane helix</keyword>
<feature type="transmembrane region" description="Helical" evidence="6">
    <location>
        <begin position="20"/>
        <end position="38"/>
    </location>
</feature>
<evidence type="ECO:0000259" key="8">
    <source>
        <dbReference type="Pfam" id="PF12698"/>
    </source>
</evidence>
<gene>
    <name evidence="9" type="ORF">EBB45_09685</name>
</gene>
<comment type="caution">
    <text evidence="9">The sequence shown here is derived from an EMBL/GenBank/DDBJ whole genome shotgun (WGS) entry which is preliminary data.</text>
</comment>
<comment type="subcellular location">
    <subcellularLocation>
        <location evidence="1">Membrane</location>
        <topology evidence="1">Multi-pass membrane protein</topology>
    </subcellularLocation>
</comment>
<feature type="domain" description="ABC-2 type transporter transmembrane" evidence="8">
    <location>
        <begin position="28"/>
        <end position="157"/>
    </location>
</feature>
<dbReference type="InterPro" id="IPR017500">
    <property type="entry name" value="Phage_infect_YhgE_N"/>
</dbReference>
<feature type="domain" description="ABC-2 type transporter transmembrane" evidence="7">
    <location>
        <begin position="548"/>
        <end position="667"/>
    </location>
</feature>
<dbReference type="Gene3D" id="3.40.1710.10">
    <property type="entry name" value="abc type-2 transporter like domain"/>
    <property type="match status" value="1"/>
</dbReference>
<feature type="transmembrane region" description="Helical" evidence="6">
    <location>
        <begin position="681"/>
        <end position="701"/>
    </location>
</feature>
<sequence length="719" mass="81721">MKTSWKIYLFDIKQITTNWVAAILIGGLILLPSLYAWLNIKASWNPYGQTDQIPIGIVNEDQGAVVQNEELHVGDQIVSSLKENKSMNWQFVEYKVAMKNLEYGDYFAVIIIPKDFSKKLGTVLNDEPQKAEIEYYVNEKINAIAPKITEKGASIIVQKISSQFISLVNGIIFSIFNDLGIKLEENLPAIERLEEYLFTLEKELPEIYQIVNQTIDDADRAEGLIQDAQQMIPRVEEDSTKGLQMIDETSEFLERIEQRVNNITPTINQDIDQLKTRLSELNEVLDNFDTNFSNGTQETDRIDSTVIDLFQLVDNITNNIQLLQQSTNINQNEDNTDNVILNDVLMKLSDIKNALQNITEQSTQLDSIINNRQPELNEKIAMLQENRKEANEQIEKFLNSFTELQPVLKNKVTEVKNTLASAKSILTQVQQTIPEVSKMLNRTETNLLKGREVLATLSSDYPIIRDKIIGLTNQIRFIQKDTDLSEIIKLLQNNPIAEEQFFKEPVLLNEHKMFPIANYGTGMTPFYTVLATWVGGLLLISLLSTEVHPNENYSRRQIYFGRMFTFITIGILQAVIVSLGNIWLLKVDIIEPFWFILFCILCSCVFIIIVYTLVSVFGNVGKALSIVLLVLQIAGSGGTYPAVLLPTFFQLINPFLPFTYAIDLLREATAGRVLGRVYHDILFILVFGVIALMIGFLKGPINKFTERLRNKGKQSGLFH</sequence>
<feature type="transmembrane region" description="Helical" evidence="6">
    <location>
        <begin position="564"/>
        <end position="586"/>
    </location>
</feature>
<accession>A0A3N9UFD4</accession>
<evidence type="ECO:0000256" key="1">
    <source>
        <dbReference type="ARBA" id="ARBA00004141"/>
    </source>
</evidence>
<feature type="coiled-coil region" evidence="5">
    <location>
        <begin position="341"/>
        <end position="400"/>
    </location>
</feature>
<evidence type="ECO:0000256" key="2">
    <source>
        <dbReference type="ARBA" id="ARBA00022692"/>
    </source>
</evidence>
<keyword evidence="10" id="KW-1185">Reference proteome</keyword>
<dbReference type="NCBIfam" id="TIGR03062">
    <property type="entry name" value="pip_yhgE_Cterm"/>
    <property type="match status" value="1"/>
</dbReference>
<evidence type="ECO:0000313" key="10">
    <source>
        <dbReference type="Proteomes" id="UP000274033"/>
    </source>
</evidence>
<evidence type="ECO:0000256" key="4">
    <source>
        <dbReference type="ARBA" id="ARBA00023136"/>
    </source>
</evidence>
<feature type="transmembrane region" description="Helical" evidence="6">
    <location>
        <begin position="626"/>
        <end position="649"/>
    </location>
</feature>
<keyword evidence="5" id="KW-0175">Coiled coil</keyword>
<dbReference type="Pfam" id="PF12698">
    <property type="entry name" value="ABC2_membrane_3"/>
    <property type="match status" value="1"/>
</dbReference>
<organism evidence="9 10">
    <name type="scientific">Lysinibacillus composti</name>
    <dbReference type="NCBI Taxonomy" id="720633"/>
    <lineage>
        <taxon>Bacteria</taxon>
        <taxon>Bacillati</taxon>
        <taxon>Bacillota</taxon>
        <taxon>Bacilli</taxon>
        <taxon>Bacillales</taxon>
        <taxon>Bacillaceae</taxon>
        <taxon>Lysinibacillus</taxon>
    </lineage>
</organism>
<reference evidence="9 10" key="1">
    <citation type="journal article" date="2013" name="J. Microbiol.">
        <title>Lysinibacillus chungkukjangi sp. nov., isolated from Chungkukjang, Korean fermented soybean food.</title>
        <authorList>
            <person name="Kim S.J."/>
            <person name="Jang Y.H."/>
            <person name="Hamada M."/>
            <person name="Ahn J.H."/>
            <person name="Weon H.Y."/>
            <person name="Suzuki K."/>
            <person name="Whang K.S."/>
            <person name="Kwon S.W."/>
        </authorList>
    </citation>
    <scope>NUCLEOTIDE SEQUENCE [LARGE SCALE GENOMIC DNA]</scope>
    <source>
        <strain evidence="9 10">MCCC 1A12701</strain>
    </source>
</reference>
<evidence type="ECO:0000256" key="3">
    <source>
        <dbReference type="ARBA" id="ARBA00022989"/>
    </source>
</evidence>
<dbReference type="AlphaFoldDB" id="A0A3N9UFD4"/>
<proteinExistence type="predicted"/>
<dbReference type="OrthoDB" id="9811483at2"/>
<dbReference type="EMBL" id="RRCT01000007">
    <property type="protein sequence ID" value="RQW74858.1"/>
    <property type="molecule type" value="Genomic_DNA"/>
</dbReference>
<feature type="transmembrane region" description="Helical" evidence="6">
    <location>
        <begin position="592"/>
        <end position="614"/>
    </location>
</feature>